<comment type="caution">
    <text evidence="8">The sequence shown here is derived from an EMBL/GenBank/DDBJ whole genome shotgun (WGS) entry which is preliminary data.</text>
</comment>
<keyword evidence="3" id="KW-0677">Repeat</keyword>
<keyword evidence="9" id="KW-1185">Reference proteome</keyword>
<dbReference type="GO" id="GO:0005737">
    <property type="term" value="C:cytoplasm"/>
    <property type="evidence" value="ECO:0007669"/>
    <property type="project" value="UniProtKB-SubCell"/>
</dbReference>
<name>A0A6A5C4I2_NAEFO</name>
<gene>
    <name evidence="8" type="ORF">FDP41_007394</name>
</gene>
<dbReference type="GeneID" id="68114612"/>
<evidence type="ECO:0000256" key="4">
    <source>
        <dbReference type="ARBA" id="ARBA00022803"/>
    </source>
</evidence>
<feature type="repeat" description="TPR" evidence="6">
    <location>
        <begin position="486"/>
        <end position="519"/>
    </location>
</feature>
<dbReference type="VEuPathDB" id="AmoebaDB:FDP41_007394"/>
<feature type="region of interest" description="Disordered" evidence="7">
    <location>
        <begin position="91"/>
        <end position="155"/>
    </location>
</feature>
<comment type="subcellular location">
    <subcellularLocation>
        <location evidence="1">Cytoplasm</location>
    </subcellularLocation>
</comment>
<feature type="region of interest" description="Disordered" evidence="7">
    <location>
        <begin position="185"/>
        <end position="204"/>
    </location>
</feature>
<dbReference type="VEuPathDB" id="AmoebaDB:NF0000560"/>
<dbReference type="GO" id="GO:0003341">
    <property type="term" value="P:cilium movement"/>
    <property type="evidence" value="ECO:0007669"/>
    <property type="project" value="TreeGrafter"/>
</dbReference>
<dbReference type="PROSITE" id="PS50005">
    <property type="entry name" value="TPR"/>
    <property type="match status" value="2"/>
</dbReference>
<evidence type="ECO:0000256" key="5">
    <source>
        <dbReference type="ARBA" id="ARBA00040665"/>
    </source>
</evidence>
<dbReference type="OMA" id="MAVKYHE"/>
<evidence type="ECO:0000256" key="2">
    <source>
        <dbReference type="ARBA" id="ARBA00022490"/>
    </source>
</evidence>
<dbReference type="GO" id="GO:0005929">
    <property type="term" value="C:cilium"/>
    <property type="evidence" value="ECO:0007669"/>
    <property type="project" value="TreeGrafter"/>
</dbReference>
<feature type="compositionally biased region" description="Basic and acidic residues" evidence="7">
    <location>
        <begin position="109"/>
        <end position="122"/>
    </location>
</feature>
<evidence type="ECO:0000256" key="3">
    <source>
        <dbReference type="ARBA" id="ARBA00022737"/>
    </source>
</evidence>
<dbReference type="SUPFAM" id="SSF48452">
    <property type="entry name" value="TPR-like"/>
    <property type="match status" value="2"/>
</dbReference>
<dbReference type="Pfam" id="PF13424">
    <property type="entry name" value="TPR_12"/>
    <property type="match status" value="2"/>
</dbReference>
<organism evidence="8 9">
    <name type="scientific">Naegleria fowleri</name>
    <name type="common">Brain eating amoeba</name>
    <dbReference type="NCBI Taxonomy" id="5763"/>
    <lineage>
        <taxon>Eukaryota</taxon>
        <taxon>Discoba</taxon>
        <taxon>Heterolobosea</taxon>
        <taxon>Tetramitia</taxon>
        <taxon>Eutetramitia</taxon>
        <taxon>Vahlkampfiidae</taxon>
        <taxon>Naegleria</taxon>
    </lineage>
</organism>
<evidence type="ECO:0000313" key="9">
    <source>
        <dbReference type="Proteomes" id="UP000444721"/>
    </source>
</evidence>
<dbReference type="Proteomes" id="UP000444721">
    <property type="component" value="Unassembled WGS sequence"/>
</dbReference>
<feature type="compositionally biased region" description="Polar residues" evidence="7">
    <location>
        <begin position="125"/>
        <end position="155"/>
    </location>
</feature>
<dbReference type="PANTHER" id="PTHR46630:SF1">
    <property type="entry name" value="TETRATRICOPEPTIDE REPEAT PROTEIN 29"/>
    <property type="match status" value="1"/>
</dbReference>
<keyword evidence="2" id="KW-0963">Cytoplasm</keyword>
<protein>
    <recommendedName>
        <fullName evidence="5">Tetratricopeptide repeat protein 29</fullName>
    </recommendedName>
</protein>
<accession>A0A6A5C4I2</accession>
<dbReference type="RefSeq" id="XP_044568930.1">
    <property type="nucleotide sequence ID" value="XM_044711134.1"/>
</dbReference>
<evidence type="ECO:0000256" key="7">
    <source>
        <dbReference type="SAM" id="MobiDB-lite"/>
    </source>
</evidence>
<evidence type="ECO:0000256" key="1">
    <source>
        <dbReference type="ARBA" id="ARBA00004496"/>
    </source>
</evidence>
<feature type="repeat" description="TPR" evidence="6">
    <location>
        <begin position="446"/>
        <end position="479"/>
    </location>
</feature>
<dbReference type="EMBL" id="VFQX01000003">
    <property type="protein sequence ID" value="KAF0984217.1"/>
    <property type="molecule type" value="Genomic_DNA"/>
</dbReference>
<feature type="region of interest" description="Disordered" evidence="7">
    <location>
        <begin position="1"/>
        <end position="29"/>
    </location>
</feature>
<keyword evidence="4 6" id="KW-0802">TPR repeat</keyword>
<dbReference type="InterPro" id="IPR019734">
    <property type="entry name" value="TPR_rpt"/>
</dbReference>
<sequence length="594" mass="67101">MSTRSLKSQGGVMMSHQREELNASPPMKTVEPTLAPVATAHGIISDSMNSMTRKPTGMLMAKNNSVKKLPHAFHQMNIQHQINVHTAKFGISAAEDEEPTTKKKKKSTIKKEAPRLPSEEHGLSLLQSRIASASQLSSERPQSRKSSGSALSTRSHVNPVLTPILDEDFKREKFEDSLKKSLKDTSSLLEGLPSHRSSSSDLDLTTLSSRKKEDIILDRNTATLEPIKKPSSRGSDSRLLGGTVTTTHSNRAKLCIQTLADGYVDAFEELFSLAHREPVLVDDITDKYFSLTDDKLRDIKEWLVKAESYKRRGKFENVYEIFKQIADYFEGEKDYNTMYYFYDLAESIAKRSSNSALEGLAKENAGKMYERMGQANMAVKYHEAHMSLAHSSGDQEQEERALNQLWRVYVKMAEDSIKQGDLHNACLFYDKSLKNAKQLKDREMTASSLYNLGKVYKEMQDLEKAIEYQQMYVQVCEEMNDKVGKADAYCALGELYEQTQEVDKAIDIFKTYLSLAEESEDDNKIGHACTKLGTVLGMKGEHEESVRYFERSFELAKRSKDDAKIGEAKVRLGFAKGNANMHHHMMQLKNMGFV</sequence>
<dbReference type="PANTHER" id="PTHR46630">
    <property type="entry name" value="TETRATRICOPEPTIDE REPEAT PROTEIN 29"/>
    <property type="match status" value="1"/>
</dbReference>
<dbReference type="SMART" id="SM00028">
    <property type="entry name" value="TPR"/>
    <property type="match status" value="6"/>
</dbReference>
<dbReference type="Gene3D" id="1.25.40.10">
    <property type="entry name" value="Tetratricopeptide repeat domain"/>
    <property type="match status" value="1"/>
</dbReference>
<dbReference type="InterPro" id="IPR051476">
    <property type="entry name" value="Bac_ResReg_Asp_Phosphatase"/>
</dbReference>
<reference evidence="8 9" key="1">
    <citation type="journal article" date="2019" name="Sci. Rep.">
        <title>Nanopore sequencing improves the draft genome of the human pathogenic amoeba Naegleria fowleri.</title>
        <authorList>
            <person name="Liechti N."/>
            <person name="Schurch N."/>
            <person name="Bruggmann R."/>
            <person name="Wittwer M."/>
        </authorList>
    </citation>
    <scope>NUCLEOTIDE SEQUENCE [LARGE SCALE GENOMIC DNA]</scope>
    <source>
        <strain evidence="8 9">ATCC 30894</strain>
    </source>
</reference>
<evidence type="ECO:0000256" key="6">
    <source>
        <dbReference type="PROSITE-ProRule" id="PRU00339"/>
    </source>
</evidence>
<dbReference type="OrthoDB" id="626167at2759"/>
<dbReference type="VEuPathDB" id="AmoebaDB:NfTy_002800"/>
<evidence type="ECO:0000313" key="8">
    <source>
        <dbReference type="EMBL" id="KAF0984217.1"/>
    </source>
</evidence>
<dbReference type="AlphaFoldDB" id="A0A6A5C4I2"/>
<dbReference type="InterPro" id="IPR011990">
    <property type="entry name" value="TPR-like_helical_dom_sf"/>
</dbReference>
<proteinExistence type="predicted"/>